<sequence>MDGYIVGETGTHEILTGICWDQRLGLNPSQKLAWPLYAGLVNNAIQSKASLEWSEPCGHNVVRAAEFSAGSQLESTVAVSPLFVRDLAGRIIHIGFGPMYKEREEWRNAPLRAFPRFSRPIGQEDAPHLEKIFLTCFRTLDMSLSKDARRSGQPRGVYGHVAYQNANLYPYKLRLDTFYQDGWRIPQTEYLYTVSENINLKDSEALVAAALKKWDERPAGQSYEQFYEGQNGDEWFEELFWQGVTVIPTFEAHNGFNKVSSDFALQDFWPGRAVSDLHKIIEERPSDAPKGTILDVIRPGFALARRIEQAHVVVSDGSGYRSPHAHDPEPLLPDLRLPHTRCVAEWGACWLPTHPKHFEAPSLWGWDDDLGYFTQLSGPLWDPLHYYYKSVDEVVKAFKTPLADDPKLVPVPENMKLAFYPVTVMDGFDVSSSEVFFARRKSGIRIDSGVRRIPQEQPSSTLGYHPLPMELEYELDNWWFPELAPKYRLKNPRPARELAQRIAPVIKSHIAPADYLVHVEDEAWWIKNPEGLKIASGRPLEDYPLLNRYLGEMEIVEAAKHLVLHLEHVESSVLTSSPYQLWPDDKADVLDKIVPGFYAALMTAREYGLKLLRFRHDLYQNDIDAYYLGFWMLLPPDVVAQILIDGNVKQVAPDNRVEETSKYLSGEGDTKKPKLSGSIGGTVEEIRE</sequence>
<reference evidence="2 3" key="1">
    <citation type="submission" date="2020-08" db="EMBL/GenBank/DDBJ databases">
        <title>Genomic Encyclopedia of Type Strains, Phase IV (KMG-IV): sequencing the most valuable type-strain genomes for metagenomic binning, comparative biology and taxonomic classification.</title>
        <authorList>
            <person name="Goeker M."/>
        </authorList>
    </citation>
    <scope>NUCLEOTIDE SEQUENCE [LARGE SCALE GENOMIC DNA]</scope>
    <source>
        <strain evidence="2 3">DSM 26944</strain>
    </source>
</reference>
<evidence type="ECO:0000313" key="2">
    <source>
        <dbReference type="EMBL" id="MBB5704059.1"/>
    </source>
</evidence>
<name>A0A7W9B1E1_9HYPH</name>
<feature type="region of interest" description="Disordered" evidence="1">
    <location>
        <begin position="659"/>
        <end position="688"/>
    </location>
</feature>
<keyword evidence="3" id="KW-1185">Reference proteome</keyword>
<gene>
    <name evidence="2" type="ORF">FHS76_003974</name>
</gene>
<evidence type="ECO:0000313" key="3">
    <source>
        <dbReference type="Proteomes" id="UP000555546"/>
    </source>
</evidence>
<comment type="caution">
    <text evidence="2">The sequence shown here is derived from an EMBL/GenBank/DDBJ whole genome shotgun (WGS) entry which is preliminary data.</text>
</comment>
<proteinExistence type="predicted"/>
<dbReference type="Proteomes" id="UP000555546">
    <property type="component" value="Unassembled WGS sequence"/>
</dbReference>
<organism evidence="2 3">
    <name type="scientific">Brucella daejeonensis</name>
    <dbReference type="NCBI Taxonomy" id="659015"/>
    <lineage>
        <taxon>Bacteria</taxon>
        <taxon>Pseudomonadati</taxon>
        <taxon>Pseudomonadota</taxon>
        <taxon>Alphaproteobacteria</taxon>
        <taxon>Hyphomicrobiales</taxon>
        <taxon>Brucellaceae</taxon>
        <taxon>Brucella/Ochrobactrum group</taxon>
        <taxon>Brucella</taxon>
    </lineage>
</organism>
<accession>A0A7W9B1E1</accession>
<evidence type="ECO:0000256" key="1">
    <source>
        <dbReference type="SAM" id="MobiDB-lite"/>
    </source>
</evidence>
<dbReference type="EMBL" id="JACIJG010000023">
    <property type="protein sequence ID" value="MBB5704059.1"/>
    <property type="molecule type" value="Genomic_DNA"/>
</dbReference>
<protein>
    <submittedName>
        <fullName evidence="2">Uncharacterized protein</fullName>
    </submittedName>
</protein>
<dbReference type="AlphaFoldDB" id="A0A7W9B1E1"/>